<comment type="caution">
    <text evidence="1">The sequence shown here is derived from an EMBL/GenBank/DDBJ whole genome shotgun (WGS) entry which is preliminary data.</text>
</comment>
<dbReference type="Proteomes" id="UP001303160">
    <property type="component" value="Unassembled WGS sequence"/>
</dbReference>
<organism evidence="1 2">
    <name type="scientific">Triangularia verruculosa</name>
    <dbReference type="NCBI Taxonomy" id="2587418"/>
    <lineage>
        <taxon>Eukaryota</taxon>
        <taxon>Fungi</taxon>
        <taxon>Dikarya</taxon>
        <taxon>Ascomycota</taxon>
        <taxon>Pezizomycotina</taxon>
        <taxon>Sordariomycetes</taxon>
        <taxon>Sordariomycetidae</taxon>
        <taxon>Sordariales</taxon>
        <taxon>Podosporaceae</taxon>
        <taxon>Triangularia</taxon>
    </lineage>
</organism>
<reference evidence="1" key="1">
    <citation type="journal article" date="2023" name="Mol. Phylogenet. Evol.">
        <title>Genome-scale phylogeny and comparative genomics of the fungal order Sordariales.</title>
        <authorList>
            <person name="Hensen N."/>
            <person name="Bonometti L."/>
            <person name="Westerberg I."/>
            <person name="Brannstrom I.O."/>
            <person name="Guillou S."/>
            <person name="Cros-Aarteil S."/>
            <person name="Calhoun S."/>
            <person name="Haridas S."/>
            <person name="Kuo A."/>
            <person name="Mondo S."/>
            <person name="Pangilinan J."/>
            <person name="Riley R."/>
            <person name="LaButti K."/>
            <person name="Andreopoulos B."/>
            <person name="Lipzen A."/>
            <person name="Chen C."/>
            <person name="Yan M."/>
            <person name="Daum C."/>
            <person name="Ng V."/>
            <person name="Clum A."/>
            <person name="Steindorff A."/>
            <person name="Ohm R.A."/>
            <person name="Martin F."/>
            <person name="Silar P."/>
            <person name="Natvig D.O."/>
            <person name="Lalanne C."/>
            <person name="Gautier V."/>
            <person name="Ament-Velasquez S.L."/>
            <person name="Kruys A."/>
            <person name="Hutchinson M.I."/>
            <person name="Powell A.J."/>
            <person name="Barry K."/>
            <person name="Miller A.N."/>
            <person name="Grigoriev I.V."/>
            <person name="Debuchy R."/>
            <person name="Gladieux P."/>
            <person name="Hiltunen Thoren M."/>
            <person name="Johannesson H."/>
        </authorList>
    </citation>
    <scope>NUCLEOTIDE SEQUENCE</scope>
    <source>
        <strain evidence="1">CBS 315.58</strain>
    </source>
</reference>
<gene>
    <name evidence="1" type="ORF">QBC40DRAFT_344504</name>
</gene>
<keyword evidence="2" id="KW-1185">Reference proteome</keyword>
<evidence type="ECO:0000313" key="2">
    <source>
        <dbReference type="Proteomes" id="UP001303160"/>
    </source>
</evidence>
<accession>A0AAN6XSE4</accession>
<dbReference type="EMBL" id="MU863875">
    <property type="protein sequence ID" value="KAK4205706.1"/>
    <property type="molecule type" value="Genomic_DNA"/>
</dbReference>
<proteinExistence type="predicted"/>
<reference evidence="1" key="2">
    <citation type="submission" date="2023-05" db="EMBL/GenBank/DDBJ databases">
        <authorList>
            <consortium name="Lawrence Berkeley National Laboratory"/>
            <person name="Steindorff A."/>
            <person name="Hensen N."/>
            <person name="Bonometti L."/>
            <person name="Westerberg I."/>
            <person name="Brannstrom I.O."/>
            <person name="Guillou S."/>
            <person name="Cros-Aarteil S."/>
            <person name="Calhoun S."/>
            <person name="Haridas S."/>
            <person name="Kuo A."/>
            <person name="Mondo S."/>
            <person name="Pangilinan J."/>
            <person name="Riley R."/>
            <person name="Labutti K."/>
            <person name="Andreopoulos B."/>
            <person name="Lipzen A."/>
            <person name="Chen C."/>
            <person name="Yanf M."/>
            <person name="Daum C."/>
            <person name="Ng V."/>
            <person name="Clum A."/>
            <person name="Ohm R."/>
            <person name="Martin F."/>
            <person name="Silar P."/>
            <person name="Natvig D."/>
            <person name="Lalanne C."/>
            <person name="Gautier V."/>
            <person name="Ament-Velasquez S.L."/>
            <person name="Kruys A."/>
            <person name="Hutchinson M.I."/>
            <person name="Powell A.J."/>
            <person name="Barry K."/>
            <person name="Miller A.N."/>
            <person name="Grigoriev I.V."/>
            <person name="Debuchy R."/>
            <person name="Gladieux P."/>
            <person name="Thoren M.H."/>
            <person name="Johannesson H."/>
        </authorList>
    </citation>
    <scope>NUCLEOTIDE SEQUENCE</scope>
    <source>
        <strain evidence="1">CBS 315.58</strain>
    </source>
</reference>
<protein>
    <submittedName>
        <fullName evidence="1">Uncharacterized protein</fullName>
    </submittedName>
</protein>
<sequence length="254" mass="27854">MRSGRMWDLGRSCPDVETPLTVPDWRPTSYHHRREGCGLCYHSILRACSFHDYEFRGLITTIINVHMMHSPDVLPWELTEDEKSDGTRLMNFLTCTSGYESARTSGRLIEFSTTQVLLQKPILLEVFGLRAFMAGATGTTAGQLLAGVGKAGYTDHQHVLEALGHAVGDRMLLEILGMETGCSQRATDHASWLLQHPQGRSANIAGKGNRFPQAVAQRSPTKAVGVLRSSPVEVLPGHHLASPRKPPSNCNVGT</sequence>
<name>A0AAN6XSE4_9PEZI</name>
<evidence type="ECO:0000313" key="1">
    <source>
        <dbReference type="EMBL" id="KAK4205706.1"/>
    </source>
</evidence>
<dbReference type="AlphaFoldDB" id="A0AAN6XSE4"/>